<reference evidence="1" key="1">
    <citation type="submission" date="2024-03" db="EMBL/GenBank/DDBJ databases">
        <title>Whole genome sequecning of epiphytes from Marcgravia umbellata leaves.</title>
        <authorList>
            <person name="Kumar G."/>
            <person name="Savka M.A."/>
        </authorList>
    </citation>
    <scope>NUCLEOTIDE SEQUENCE</scope>
    <source>
        <strain evidence="1">RIT_BL5</strain>
    </source>
</reference>
<gene>
    <name evidence="1" type="ORF">WKI47_05225</name>
</gene>
<accession>A0ACC6P8X9</accession>
<name>A0ACC6P8X9_9BACL</name>
<dbReference type="EMBL" id="JBBKAR010000016">
    <property type="protein sequence ID" value="MEJ8303317.1"/>
    <property type="molecule type" value="Genomic_DNA"/>
</dbReference>
<evidence type="ECO:0000313" key="2">
    <source>
        <dbReference type="Proteomes" id="UP001380953"/>
    </source>
</evidence>
<evidence type="ECO:0000313" key="1">
    <source>
        <dbReference type="EMBL" id="MEJ8303317.1"/>
    </source>
</evidence>
<proteinExistence type="predicted"/>
<protein>
    <submittedName>
        <fullName evidence="1">YobA family protein</fullName>
    </submittedName>
</protein>
<comment type="caution">
    <text evidence="1">The sequence shown here is derived from an EMBL/GenBank/DDBJ whole genome shotgun (WGS) entry which is preliminary data.</text>
</comment>
<organism evidence="1 2">
    <name type="scientific">Saccharibacillus sacchari</name>
    <dbReference type="NCBI Taxonomy" id="456493"/>
    <lineage>
        <taxon>Bacteria</taxon>
        <taxon>Bacillati</taxon>
        <taxon>Bacillota</taxon>
        <taxon>Bacilli</taxon>
        <taxon>Bacillales</taxon>
        <taxon>Paenibacillaceae</taxon>
        <taxon>Saccharibacillus</taxon>
    </lineage>
</organism>
<keyword evidence="2" id="KW-1185">Reference proteome</keyword>
<dbReference type="Proteomes" id="UP001380953">
    <property type="component" value="Unassembled WGS sequence"/>
</dbReference>
<sequence length="110" mass="12050">MGCTNKSQTNNDSADDTPSDVMLIEGYIISIKNSKILVVENLSKEEADTSRYTENQILEKADPNATWISVDTPLNTEDYNVGDRIKVTIRGGVNTSFPAQAAAKEIDILN</sequence>